<dbReference type="InterPro" id="IPR006153">
    <property type="entry name" value="Cation/H_exchanger_TM"/>
</dbReference>
<organism evidence="13 14">
    <name type="scientific">Cellvibrio polysaccharolyticus</name>
    <dbReference type="NCBI Taxonomy" id="2082724"/>
    <lineage>
        <taxon>Bacteria</taxon>
        <taxon>Pseudomonadati</taxon>
        <taxon>Pseudomonadota</taxon>
        <taxon>Gammaproteobacteria</taxon>
        <taxon>Cellvibrionales</taxon>
        <taxon>Cellvibrionaceae</taxon>
        <taxon>Cellvibrio</taxon>
    </lineage>
</organism>
<evidence type="ECO:0000256" key="6">
    <source>
        <dbReference type="ARBA" id="ARBA00022989"/>
    </source>
</evidence>
<protein>
    <submittedName>
        <fullName evidence="13">Sodium:proton antiporter</fullName>
    </submittedName>
</protein>
<feature type="transmembrane region" description="Helical" evidence="11">
    <location>
        <begin position="324"/>
        <end position="349"/>
    </location>
</feature>
<sequence length="695" mass="78007">MVLSLTSTLSLFVLIALSTVIFFAAKRFKLPYTVLLVLVGVLLVPIVNLPYLSVVFGFLNDLVLTPELLFYIFLPVLIFESGFNMSIRKMLESAWAISLLSVAGLFVSALVIASLLYLLLPLIGINIPFIIALLFGAVISPTDPVAVLSLFKEFKVPKRLGMIFEGESLFNDGTAVALFFVLLGVATYGFQGSETVVKGVADFVIMIVSGIAIGLLMAALITRALRLTRSNEFVTVTLLIISAHLVFITTEVINHLGYFHVSSIIATSVASLFMGNYSRNILAPKVDEYLSKLIEHMAFIVNSLVFLLAGLLFASSGVDFSDLWLPILIGVLVVAFARMVSVYCVVLPLNMSGVEEKIPLSWQKLMSWASLRGALSIIIVLMIPEGFTIEGWTYEHSPRDFLLALTIGCILATLFVKAPLIGPMMRRYHIEDHNPLSVVQKSDLGVYFLLTERSRLQEYLKKGFISYEHYVRLVAQVNHKIATAETERASLIERYGSNVFVQSLHFIMVRVELTALKRLYVNGEVNENVYRKIHGKLMLQLEKIEGAQHNAINPELDIDSRDVFDRLVNFSRRMLSKKSNEFSREEKLQYYRAQMIMARKAVMTVDSMQGSFDRPIFISNICDEVLERYRRYKEQSSSKMDALLGSYRDELEPHLIRLAECSLDASGSIALTYLHENGLINEADEDEIRHRFTIG</sequence>
<keyword evidence="2" id="KW-0813">Transport</keyword>
<feature type="transmembrane region" description="Helical" evidence="11">
    <location>
        <begin position="6"/>
        <end position="25"/>
    </location>
</feature>
<keyword evidence="9 11" id="KW-0472">Membrane</keyword>
<name>A0A928V4M2_9GAMM</name>
<dbReference type="PANTHER" id="PTHR10110">
    <property type="entry name" value="SODIUM/HYDROGEN EXCHANGER"/>
    <property type="match status" value="1"/>
</dbReference>
<dbReference type="GO" id="GO:0098719">
    <property type="term" value="P:sodium ion import across plasma membrane"/>
    <property type="evidence" value="ECO:0007669"/>
    <property type="project" value="TreeGrafter"/>
</dbReference>
<dbReference type="PANTHER" id="PTHR10110:SF86">
    <property type="entry name" value="SODIUM_HYDROGEN EXCHANGER 7"/>
    <property type="match status" value="1"/>
</dbReference>
<keyword evidence="3" id="KW-0050">Antiport</keyword>
<dbReference type="Proteomes" id="UP000652567">
    <property type="component" value="Unassembled WGS sequence"/>
</dbReference>
<feature type="domain" description="Cation/H+ exchanger transmembrane" evidence="12">
    <location>
        <begin position="15"/>
        <end position="426"/>
    </location>
</feature>
<feature type="transmembrane region" description="Helical" evidence="11">
    <location>
        <begin position="298"/>
        <end position="318"/>
    </location>
</feature>
<keyword evidence="4" id="KW-1003">Cell membrane</keyword>
<accession>A0A928V4M2</accession>
<feature type="transmembrane region" description="Helical" evidence="11">
    <location>
        <begin position="32"/>
        <end position="56"/>
    </location>
</feature>
<keyword evidence="7" id="KW-0915">Sodium</keyword>
<feature type="transmembrane region" description="Helical" evidence="11">
    <location>
        <begin position="233"/>
        <end position="250"/>
    </location>
</feature>
<keyword evidence="8" id="KW-0406">Ion transport</keyword>
<dbReference type="GO" id="GO:0015385">
    <property type="term" value="F:sodium:proton antiporter activity"/>
    <property type="evidence" value="ECO:0007669"/>
    <property type="project" value="InterPro"/>
</dbReference>
<dbReference type="RefSeq" id="WP_193911487.1">
    <property type="nucleotide sequence ID" value="NZ_PRDL01000001.1"/>
</dbReference>
<evidence type="ECO:0000256" key="4">
    <source>
        <dbReference type="ARBA" id="ARBA00022475"/>
    </source>
</evidence>
<evidence type="ECO:0000256" key="5">
    <source>
        <dbReference type="ARBA" id="ARBA00022692"/>
    </source>
</evidence>
<dbReference type="GO" id="GO:0015386">
    <property type="term" value="F:potassium:proton antiporter activity"/>
    <property type="evidence" value="ECO:0007669"/>
    <property type="project" value="TreeGrafter"/>
</dbReference>
<dbReference type="GO" id="GO:0051453">
    <property type="term" value="P:regulation of intracellular pH"/>
    <property type="evidence" value="ECO:0007669"/>
    <property type="project" value="TreeGrafter"/>
</dbReference>
<evidence type="ECO:0000256" key="10">
    <source>
        <dbReference type="ARBA" id="ARBA00023201"/>
    </source>
</evidence>
<feature type="transmembrane region" description="Helical" evidence="11">
    <location>
        <begin position="169"/>
        <end position="191"/>
    </location>
</feature>
<feature type="transmembrane region" description="Helical" evidence="11">
    <location>
        <begin position="256"/>
        <end position="277"/>
    </location>
</feature>
<reference evidence="13" key="1">
    <citation type="submission" date="2018-07" db="EMBL/GenBank/DDBJ databases">
        <title>Genome assembly of strain Ka43.</title>
        <authorList>
            <person name="Kukolya J."/>
            <person name="Nagy I."/>
            <person name="Horvath B."/>
            <person name="Toth A."/>
        </authorList>
    </citation>
    <scope>NUCLEOTIDE SEQUENCE</scope>
    <source>
        <strain evidence="13">KB43</strain>
    </source>
</reference>
<feature type="transmembrane region" description="Helical" evidence="11">
    <location>
        <begin position="203"/>
        <end position="221"/>
    </location>
</feature>
<keyword evidence="14" id="KW-1185">Reference proteome</keyword>
<dbReference type="AlphaFoldDB" id="A0A928V4M2"/>
<gene>
    <name evidence="13" type="ORF">C4F51_16165</name>
</gene>
<feature type="transmembrane region" description="Helical" evidence="11">
    <location>
        <begin position="68"/>
        <end position="87"/>
    </location>
</feature>
<evidence type="ECO:0000256" key="2">
    <source>
        <dbReference type="ARBA" id="ARBA00022448"/>
    </source>
</evidence>
<feature type="transmembrane region" description="Helical" evidence="11">
    <location>
        <begin position="94"/>
        <end position="119"/>
    </location>
</feature>
<keyword evidence="5 11" id="KW-0812">Transmembrane</keyword>
<evidence type="ECO:0000256" key="1">
    <source>
        <dbReference type="ARBA" id="ARBA00004651"/>
    </source>
</evidence>
<keyword evidence="10" id="KW-0739">Sodium transport</keyword>
<evidence type="ECO:0000259" key="12">
    <source>
        <dbReference type="Pfam" id="PF00999"/>
    </source>
</evidence>
<evidence type="ECO:0000313" key="14">
    <source>
        <dbReference type="Proteomes" id="UP000652567"/>
    </source>
</evidence>
<keyword evidence="6 11" id="KW-1133">Transmembrane helix</keyword>
<dbReference type="Gene3D" id="6.10.140.1330">
    <property type="match status" value="1"/>
</dbReference>
<feature type="transmembrane region" description="Helical" evidence="11">
    <location>
        <begin position="369"/>
        <end position="389"/>
    </location>
</feature>
<feature type="transmembrane region" description="Helical" evidence="11">
    <location>
        <begin position="125"/>
        <end position="148"/>
    </location>
</feature>
<evidence type="ECO:0000256" key="7">
    <source>
        <dbReference type="ARBA" id="ARBA00023053"/>
    </source>
</evidence>
<evidence type="ECO:0000256" key="11">
    <source>
        <dbReference type="SAM" id="Phobius"/>
    </source>
</evidence>
<feature type="transmembrane region" description="Helical" evidence="11">
    <location>
        <begin position="401"/>
        <end position="420"/>
    </location>
</feature>
<dbReference type="GO" id="GO:0005886">
    <property type="term" value="C:plasma membrane"/>
    <property type="evidence" value="ECO:0007669"/>
    <property type="project" value="UniProtKB-SubCell"/>
</dbReference>
<evidence type="ECO:0000256" key="8">
    <source>
        <dbReference type="ARBA" id="ARBA00023065"/>
    </source>
</evidence>
<dbReference type="Pfam" id="PF00999">
    <property type="entry name" value="Na_H_Exchanger"/>
    <property type="match status" value="1"/>
</dbReference>
<dbReference type="InterPro" id="IPR018422">
    <property type="entry name" value="Cation/H_exchanger_CPA1"/>
</dbReference>
<proteinExistence type="predicted"/>
<evidence type="ECO:0000256" key="3">
    <source>
        <dbReference type="ARBA" id="ARBA00022449"/>
    </source>
</evidence>
<dbReference type="EMBL" id="PRDL01000001">
    <property type="protein sequence ID" value="MBE8718711.1"/>
    <property type="molecule type" value="Genomic_DNA"/>
</dbReference>
<comment type="caution">
    <text evidence="13">The sequence shown here is derived from an EMBL/GenBank/DDBJ whole genome shotgun (WGS) entry which is preliminary data.</text>
</comment>
<evidence type="ECO:0000256" key="9">
    <source>
        <dbReference type="ARBA" id="ARBA00023136"/>
    </source>
</evidence>
<evidence type="ECO:0000313" key="13">
    <source>
        <dbReference type="EMBL" id="MBE8718711.1"/>
    </source>
</evidence>
<comment type="subcellular location">
    <subcellularLocation>
        <location evidence="1">Cell membrane</location>
        <topology evidence="1">Multi-pass membrane protein</topology>
    </subcellularLocation>
</comment>